<name>A0A1H8YS82_9FLAO</name>
<dbReference type="AlphaFoldDB" id="A0A1H8YS82"/>
<dbReference type="EMBL" id="FOEI01000001">
    <property type="protein sequence ID" value="SEP54881.1"/>
    <property type="molecule type" value="Genomic_DNA"/>
</dbReference>
<evidence type="ECO:0008006" key="4">
    <source>
        <dbReference type="Google" id="ProtNLM"/>
    </source>
</evidence>
<sequence length="200" mass="21958">MKSKSVILKLFKHIPSSSIKVFLLKTLFGYSIGRNVTIGKSIINCSKVNIGDNVKIADNNVFSCSELNIGSNSMIHSGNVFIGSSKFSIGSDSRIINNHYFDLWNNITIGNNTWIAGRNSQFWTHGSIHTKTNTKDLSITIKDNVYVGSSSCFAPGVNIESINLIGLGSVVTNDFNQSNSIIAGNPAKVVKENIDWRKNW</sequence>
<keyword evidence="3" id="KW-1185">Reference proteome</keyword>
<dbReference type="STRING" id="1299341.SAMN05444005_10179"/>
<dbReference type="Gene3D" id="2.160.10.10">
    <property type="entry name" value="Hexapeptide repeat proteins"/>
    <property type="match status" value="2"/>
</dbReference>
<dbReference type="Proteomes" id="UP000198648">
    <property type="component" value="Unassembled WGS sequence"/>
</dbReference>
<gene>
    <name evidence="2" type="ORF">SAMN05444005_10179</name>
</gene>
<evidence type="ECO:0000313" key="2">
    <source>
        <dbReference type="EMBL" id="SEP54881.1"/>
    </source>
</evidence>
<dbReference type="InterPro" id="IPR011004">
    <property type="entry name" value="Trimer_LpxA-like_sf"/>
</dbReference>
<dbReference type="PANTHER" id="PTHR43300">
    <property type="entry name" value="ACETYLTRANSFERASE"/>
    <property type="match status" value="1"/>
</dbReference>
<dbReference type="SUPFAM" id="SSF51161">
    <property type="entry name" value="Trimeric LpxA-like enzymes"/>
    <property type="match status" value="1"/>
</dbReference>
<dbReference type="OrthoDB" id="9812571at2"/>
<accession>A0A1H8YS82</accession>
<comment type="similarity">
    <text evidence="1">Belongs to the transferase hexapeptide repeat family.</text>
</comment>
<dbReference type="RefSeq" id="WP_091463554.1">
    <property type="nucleotide sequence ID" value="NZ_FOEI01000001.1"/>
</dbReference>
<dbReference type="PANTHER" id="PTHR43300:SF11">
    <property type="entry name" value="ACETYLTRANSFERASE RV3034C-RELATED"/>
    <property type="match status" value="1"/>
</dbReference>
<evidence type="ECO:0000256" key="1">
    <source>
        <dbReference type="ARBA" id="ARBA00007274"/>
    </source>
</evidence>
<reference evidence="2 3" key="1">
    <citation type="submission" date="2016-10" db="EMBL/GenBank/DDBJ databases">
        <authorList>
            <person name="de Groot N.N."/>
        </authorList>
    </citation>
    <scope>NUCLEOTIDE SEQUENCE [LARGE SCALE GENOMIC DNA]</scope>
    <source>
        <strain evidence="2 3">DSM 27078</strain>
    </source>
</reference>
<dbReference type="InterPro" id="IPR050179">
    <property type="entry name" value="Trans_hexapeptide_repeat"/>
</dbReference>
<protein>
    <recommendedName>
        <fullName evidence="4">Transferase hexapeptide (Six repeat-containing protein)</fullName>
    </recommendedName>
</protein>
<evidence type="ECO:0000313" key="3">
    <source>
        <dbReference type="Proteomes" id="UP000198648"/>
    </source>
</evidence>
<proteinExistence type="inferred from homology"/>
<organism evidence="2 3">
    <name type="scientific">Flavobacterium urocaniciphilum</name>
    <dbReference type="NCBI Taxonomy" id="1299341"/>
    <lineage>
        <taxon>Bacteria</taxon>
        <taxon>Pseudomonadati</taxon>
        <taxon>Bacteroidota</taxon>
        <taxon>Flavobacteriia</taxon>
        <taxon>Flavobacteriales</taxon>
        <taxon>Flavobacteriaceae</taxon>
        <taxon>Flavobacterium</taxon>
    </lineage>
</organism>